<reference evidence="1 2" key="1">
    <citation type="submission" date="2020-12" db="EMBL/GenBank/DDBJ databases">
        <title>Comparative genome analysis of fungal antagonists Marinomonas ostreistagni 398 and M. spartinae 468.</title>
        <authorList>
            <person name="Fields J.L."/>
            <person name="Mavrodi O.V."/>
            <person name="Biber P.D."/>
            <person name="Indest K.J."/>
            <person name="Mavrodi D.V."/>
        </authorList>
    </citation>
    <scope>NUCLEOTIDE SEQUENCE [LARGE SCALE GENOMIC DNA]</scope>
    <source>
        <strain evidence="1 2">USM7</strain>
    </source>
</reference>
<gene>
    <name evidence="1" type="ORF">JHD44_12580</name>
</gene>
<sequence length="270" mass="30721">MAYVLIKRSEHGASGYKPTQNLSFAQNLPVANIVWEEIPNISQHLPVAFRLGESQGKKFLDLVAIQSLDNDRNLMVLPNGRWLGGYMPAIYRSEPFAILPDPAEPQKLQLNIREEHIVDASEDGAIPFFDEKGELGKQLNTALHFLGELTKGHRKTQTMIMKLQKYGVLEHWNLAKELKLDKDTPFTNLPQNLFRANLNKINQLKDEEIADLQRSGALHLASLQYSSQFRLKGLMSLTRIYDEMLEQVNTSQEQPNIDELFGEGDDVFSF</sequence>
<proteinExistence type="predicted"/>
<evidence type="ECO:0000313" key="2">
    <source>
        <dbReference type="Proteomes" id="UP000598488"/>
    </source>
</evidence>
<dbReference type="RefSeq" id="WP_199463129.1">
    <property type="nucleotide sequence ID" value="NZ_JAEMUH010000011.1"/>
</dbReference>
<protein>
    <submittedName>
        <fullName evidence="1">SapC family protein</fullName>
    </submittedName>
</protein>
<evidence type="ECO:0000313" key="1">
    <source>
        <dbReference type="EMBL" id="MBJ7551522.1"/>
    </source>
</evidence>
<organism evidence="1 2">
    <name type="scientific">Marinomonas ostreistagni</name>
    <dbReference type="NCBI Taxonomy" id="359209"/>
    <lineage>
        <taxon>Bacteria</taxon>
        <taxon>Pseudomonadati</taxon>
        <taxon>Pseudomonadota</taxon>
        <taxon>Gammaproteobacteria</taxon>
        <taxon>Oceanospirillales</taxon>
        <taxon>Oceanospirillaceae</taxon>
        <taxon>Marinomonas</taxon>
    </lineage>
</organism>
<accession>A0ABS0ZCX4</accession>
<dbReference type="EMBL" id="JAEMUH010000011">
    <property type="protein sequence ID" value="MBJ7551522.1"/>
    <property type="molecule type" value="Genomic_DNA"/>
</dbReference>
<dbReference type="InterPro" id="IPR010836">
    <property type="entry name" value="SapC"/>
</dbReference>
<comment type="caution">
    <text evidence="1">The sequence shown here is derived from an EMBL/GenBank/DDBJ whole genome shotgun (WGS) entry which is preliminary data.</text>
</comment>
<name>A0ABS0ZCX4_9GAMM</name>
<dbReference type="Pfam" id="PF07277">
    <property type="entry name" value="SapC"/>
    <property type="match status" value="1"/>
</dbReference>
<keyword evidence="2" id="KW-1185">Reference proteome</keyword>
<dbReference type="Proteomes" id="UP000598488">
    <property type="component" value="Unassembled WGS sequence"/>
</dbReference>